<sequence>MMSLLASVRSPNSLKEGSKTVERTPLDPVSVLRGGYRVDFERDCMLTCGIPKSIHYLLLVSSKHVLASAWHNAQHSSFKRLDEEMSGYRRLKREEEPTYIQPSFADFDNNQHKFRVEQEPAEMDRLVPEMDINMPSFLI</sequence>
<feature type="region of interest" description="Disordered" evidence="1">
    <location>
        <begin position="1"/>
        <end position="21"/>
    </location>
</feature>
<evidence type="ECO:0000313" key="2">
    <source>
        <dbReference type="EMBL" id="CAL1291656.1"/>
    </source>
</evidence>
<evidence type="ECO:0000313" key="3">
    <source>
        <dbReference type="Proteomes" id="UP001497382"/>
    </source>
</evidence>
<dbReference type="EMBL" id="CAXIEN010000290">
    <property type="protein sequence ID" value="CAL1291656.1"/>
    <property type="molecule type" value="Genomic_DNA"/>
</dbReference>
<evidence type="ECO:0000256" key="1">
    <source>
        <dbReference type="SAM" id="MobiDB-lite"/>
    </source>
</evidence>
<accession>A0AAV2B600</accession>
<organism evidence="2 3">
    <name type="scientific">Larinioides sclopetarius</name>
    <dbReference type="NCBI Taxonomy" id="280406"/>
    <lineage>
        <taxon>Eukaryota</taxon>
        <taxon>Metazoa</taxon>
        <taxon>Ecdysozoa</taxon>
        <taxon>Arthropoda</taxon>
        <taxon>Chelicerata</taxon>
        <taxon>Arachnida</taxon>
        <taxon>Araneae</taxon>
        <taxon>Araneomorphae</taxon>
        <taxon>Entelegynae</taxon>
        <taxon>Araneoidea</taxon>
        <taxon>Araneidae</taxon>
        <taxon>Larinioides</taxon>
    </lineage>
</organism>
<gene>
    <name evidence="2" type="ORF">LARSCL_LOCUS17211</name>
</gene>
<dbReference type="Proteomes" id="UP001497382">
    <property type="component" value="Unassembled WGS sequence"/>
</dbReference>
<comment type="caution">
    <text evidence="2">The sequence shown here is derived from an EMBL/GenBank/DDBJ whole genome shotgun (WGS) entry which is preliminary data.</text>
</comment>
<protein>
    <submittedName>
        <fullName evidence="2">Uncharacterized protein</fullName>
    </submittedName>
</protein>
<reference evidence="2 3" key="1">
    <citation type="submission" date="2024-04" db="EMBL/GenBank/DDBJ databases">
        <authorList>
            <person name="Rising A."/>
            <person name="Reimegard J."/>
            <person name="Sonavane S."/>
            <person name="Akerstrom W."/>
            <person name="Nylinder S."/>
            <person name="Hedman E."/>
            <person name="Kallberg Y."/>
        </authorList>
    </citation>
    <scope>NUCLEOTIDE SEQUENCE [LARGE SCALE GENOMIC DNA]</scope>
</reference>
<dbReference type="AlphaFoldDB" id="A0AAV2B600"/>
<keyword evidence="3" id="KW-1185">Reference proteome</keyword>
<proteinExistence type="predicted"/>
<name>A0AAV2B600_9ARAC</name>